<keyword evidence="2" id="KW-0808">Transferase</keyword>
<dbReference type="EMBL" id="JANBQF010000215">
    <property type="protein sequence ID" value="KAJ2003519.1"/>
    <property type="molecule type" value="Genomic_DNA"/>
</dbReference>
<evidence type="ECO:0000256" key="2">
    <source>
        <dbReference type="ARBA" id="ARBA00022679"/>
    </source>
</evidence>
<keyword evidence="5" id="KW-0460">Magnesium</keyword>
<evidence type="ECO:0000313" key="10">
    <source>
        <dbReference type="Proteomes" id="UP001150907"/>
    </source>
</evidence>
<dbReference type="InterPro" id="IPR037143">
    <property type="entry name" value="4-PPantetheinyl_Trfase_dom_sf"/>
</dbReference>
<dbReference type="GO" id="GO:0008897">
    <property type="term" value="F:holo-[acyl-carrier-protein] synthase activity"/>
    <property type="evidence" value="ECO:0007669"/>
    <property type="project" value="InterPro"/>
</dbReference>
<dbReference type="Proteomes" id="UP001150907">
    <property type="component" value="Unassembled WGS sequence"/>
</dbReference>
<evidence type="ECO:0000256" key="4">
    <source>
        <dbReference type="ARBA" id="ARBA00022832"/>
    </source>
</evidence>
<evidence type="ECO:0000256" key="7">
    <source>
        <dbReference type="ARBA" id="ARBA00023160"/>
    </source>
</evidence>
<feature type="domain" description="4'-phosphopantetheinyl transferase" evidence="8">
    <location>
        <begin position="4"/>
        <end position="88"/>
    </location>
</feature>
<sequence length="127" mass="14112">MIVGVGIDILGVARIEAIVRRGSRVTARFAQRILCNSELSYFGKVMAAQEEAAQAKYLATRWCLKEAVYKAAYPRQVLRWRDVNISKTGPKPAMDVRWRAELATVQAHISLSHDGGMLAGLVVLEQK</sequence>
<dbReference type="GO" id="GO:0006633">
    <property type="term" value="P:fatty acid biosynthetic process"/>
    <property type="evidence" value="ECO:0007669"/>
    <property type="project" value="UniProtKB-KW"/>
</dbReference>
<dbReference type="InterPro" id="IPR002582">
    <property type="entry name" value="ACPS"/>
</dbReference>
<gene>
    <name evidence="9" type="ORF">H4R26_003032</name>
</gene>
<evidence type="ECO:0000256" key="1">
    <source>
        <dbReference type="ARBA" id="ARBA00022516"/>
    </source>
</evidence>
<evidence type="ECO:0000256" key="6">
    <source>
        <dbReference type="ARBA" id="ARBA00023098"/>
    </source>
</evidence>
<dbReference type="GO" id="GO:0000287">
    <property type="term" value="F:magnesium ion binding"/>
    <property type="evidence" value="ECO:0007669"/>
    <property type="project" value="InterPro"/>
</dbReference>
<evidence type="ECO:0000259" key="8">
    <source>
        <dbReference type="Pfam" id="PF01648"/>
    </source>
</evidence>
<dbReference type="SUPFAM" id="SSF56214">
    <property type="entry name" value="4'-phosphopantetheinyl transferase"/>
    <property type="match status" value="1"/>
</dbReference>
<dbReference type="OrthoDB" id="15433at2759"/>
<keyword evidence="1" id="KW-0444">Lipid biosynthesis</keyword>
<dbReference type="AlphaFoldDB" id="A0A9W8BIY0"/>
<organism evidence="9 10">
    <name type="scientific">Coemansia thaxteri</name>
    <dbReference type="NCBI Taxonomy" id="2663907"/>
    <lineage>
        <taxon>Eukaryota</taxon>
        <taxon>Fungi</taxon>
        <taxon>Fungi incertae sedis</taxon>
        <taxon>Zoopagomycota</taxon>
        <taxon>Kickxellomycotina</taxon>
        <taxon>Kickxellomycetes</taxon>
        <taxon>Kickxellales</taxon>
        <taxon>Kickxellaceae</taxon>
        <taxon>Coemansia</taxon>
    </lineage>
</organism>
<keyword evidence="6" id="KW-0443">Lipid metabolism</keyword>
<dbReference type="NCBIfam" id="TIGR00556">
    <property type="entry name" value="pantethn_trn"/>
    <property type="match status" value="1"/>
</dbReference>
<keyword evidence="10" id="KW-1185">Reference proteome</keyword>
<dbReference type="InterPro" id="IPR004568">
    <property type="entry name" value="Ppantetheine-prot_Trfase_dom"/>
</dbReference>
<dbReference type="Gene3D" id="3.90.470.20">
    <property type="entry name" value="4'-phosphopantetheinyl transferase domain"/>
    <property type="match status" value="1"/>
</dbReference>
<dbReference type="HAMAP" id="MF_00101">
    <property type="entry name" value="AcpS"/>
    <property type="match status" value="1"/>
</dbReference>
<keyword evidence="3" id="KW-0479">Metal-binding</keyword>
<protein>
    <recommendedName>
        <fullName evidence="8">4'-phosphopantetheinyl transferase domain-containing protein</fullName>
    </recommendedName>
</protein>
<accession>A0A9W8BIY0</accession>
<keyword evidence="4" id="KW-0276">Fatty acid metabolism</keyword>
<dbReference type="InterPro" id="IPR008278">
    <property type="entry name" value="4-PPantetheinyl_Trfase_dom"/>
</dbReference>
<proteinExistence type="inferred from homology"/>
<evidence type="ECO:0000313" key="9">
    <source>
        <dbReference type="EMBL" id="KAJ2003519.1"/>
    </source>
</evidence>
<evidence type="ECO:0000256" key="3">
    <source>
        <dbReference type="ARBA" id="ARBA00022723"/>
    </source>
</evidence>
<name>A0A9W8BIY0_9FUNG</name>
<evidence type="ECO:0000256" key="5">
    <source>
        <dbReference type="ARBA" id="ARBA00022842"/>
    </source>
</evidence>
<dbReference type="Pfam" id="PF01648">
    <property type="entry name" value="ACPS"/>
    <property type="match status" value="1"/>
</dbReference>
<comment type="caution">
    <text evidence="9">The sequence shown here is derived from an EMBL/GenBank/DDBJ whole genome shotgun (WGS) entry which is preliminary data.</text>
</comment>
<keyword evidence="7" id="KW-0275">Fatty acid biosynthesis</keyword>
<reference evidence="9" key="1">
    <citation type="submission" date="2022-07" db="EMBL/GenBank/DDBJ databases">
        <title>Phylogenomic reconstructions and comparative analyses of Kickxellomycotina fungi.</title>
        <authorList>
            <person name="Reynolds N.K."/>
            <person name="Stajich J.E."/>
            <person name="Barry K."/>
            <person name="Grigoriev I.V."/>
            <person name="Crous P."/>
            <person name="Smith M.E."/>
        </authorList>
    </citation>
    <scope>NUCLEOTIDE SEQUENCE</scope>
    <source>
        <strain evidence="9">IMI 214461</strain>
    </source>
</reference>